<dbReference type="InterPro" id="IPR036388">
    <property type="entry name" value="WH-like_DNA-bd_sf"/>
</dbReference>
<name>A0AAV5DT30_ELECO</name>
<protein>
    <submittedName>
        <fullName evidence="5">Uncharacterized protein</fullName>
    </submittedName>
</protein>
<evidence type="ECO:0000256" key="1">
    <source>
        <dbReference type="ARBA" id="ARBA00022737"/>
    </source>
</evidence>
<accession>A0AAV5DT30</accession>
<keyword evidence="6" id="KW-1185">Reference proteome</keyword>
<comment type="caution">
    <text evidence="5">The sequence shown here is derived from an EMBL/GenBank/DDBJ whole genome shotgun (WGS) entry which is preliminary data.</text>
</comment>
<feature type="domain" description="Disease resistance protein winged helix" evidence="3">
    <location>
        <begin position="90"/>
        <end position="161"/>
    </location>
</feature>
<proteinExistence type="predicted"/>
<dbReference type="EMBL" id="BQKI01000071">
    <property type="protein sequence ID" value="GJN13582.1"/>
    <property type="molecule type" value="Genomic_DNA"/>
</dbReference>
<reference evidence="5" key="2">
    <citation type="submission" date="2021-12" db="EMBL/GenBank/DDBJ databases">
        <title>Resequencing data analysis of finger millet.</title>
        <authorList>
            <person name="Hatakeyama M."/>
            <person name="Aluri S."/>
            <person name="Balachadran M.T."/>
            <person name="Sivarajan S.R."/>
            <person name="Poveda L."/>
            <person name="Shimizu-Inatsugi R."/>
            <person name="Schlapbach R."/>
            <person name="Sreeman S.M."/>
            <person name="Shimizu K.K."/>
        </authorList>
    </citation>
    <scope>NUCLEOTIDE SEQUENCE</scope>
</reference>
<evidence type="ECO:0000313" key="6">
    <source>
        <dbReference type="Proteomes" id="UP001054889"/>
    </source>
</evidence>
<sequence length="564" mass="65448">MIDKYFYYSFKMKDESFLKTIITESHNAHVFSEIADELVKVDMEIENIKQIMYYEVRNELPDNDIMRAILEPSYHDLSEDLKNCFLYCSLFPEDYKFSCESLVRMWVAEGFVLSRGNHTPEEVAEGNLMELIDCNLLLAMQNDEQGRVVACKMHGILRDLAHAVAKKEKFHFTNDYYSMTRMKRDTVRHLSLCRWYDERIIKFRFPHLRTLVSLETVSSSTAMLSSTLSESIYLTVLELQDSEVTEVPESLGILFNLRYIGLRRTKVKSLPDSIVKLSNLQTLDIKETKIQNLPRRMGNVKKLRHLFADRYVDNQSSESPYIFGVQPPKDLLSLEYLETLETVQSTSDLPDQLKKLWRLRNVWIDNINTADCETLFATLSNLPLLSSLLLCARDGNEELRITKLKRVKLRRLITIGQWAPGTLGCWAFSIGRYLNHLAISWCYLGRDSLNMLAREVPCLTYLKLSNVYGAEILDVTKGSFPELKTLVLEYMDDVDNLVLRYGALPMIEALYIMSLTKLDKVPHGLESLAHLKKLWLLNLHTNFSAQWHKNGMHNKMQHVTEIRI</sequence>
<dbReference type="Pfam" id="PF23559">
    <property type="entry name" value="WHD_DRP"/>
    <property type="match status" value="1"/>
</dbReference>
<evidence type="ECO:0000259" key="3">
    <source>
        <dbReference type="Pfam" id="PF23559"/>
    </source>
</evidence>
<dbReference type="PANTHER" id="PTHR23155">
    <property type="entry name" value="DISEASE RESISTANCE PROTEIN RP"/>
    <property type="match status" value="1"/>
</dbReference>
<evidence type="ECO:0000256" key="2">
    <source>
        <dbReference type="ARBA" id="ARBA00022821"/>
    </source>
</evidence>
<dbReference type="FunFam" id="1.10.10.10:FF:000322">
    <property type="entry name" value="Probable disease resistance protein At1g63360"/>
    <property type="match status" value="1"/>
</dbReference>
<organism evidence="5 6">
    <name type="scientific">Eleusine coracana subsp. coracana</name>
    <dbReference type="NCBI Taxonomy" id="191504"/>
    <lineage>
        <taxon>Eukaryota</taxon>
        <taxon>Viridiplantae</taxon>
        <taxon>Streptophyta</taxon>
        <taxon>Embryophyta</taxon>
        <taxon>Tracheophyta</taxon>
        <taxon>Spermatophyta</taxon>
        <taxon>Magnoliopsida</taxon>
        <taxon>Liliopsida</taxon>
        <taxon>Poales</taxon>
        <taxon>Poaceae</taxon>
        <taxon>PACMAD clade</taxon>
        <taxon>Chloridoideae</taxon>
        <taxon>Cynodonteae</taxon>
        <taxon>Eleusininae</taxon>
        <taxon>Eleusine</taxon>
    </lineage>
</organism>
<keyword evidence="2" id="KW-0611">Plant defense</keyword>
<dbReference type="GO" id="GO:0002758">
    <property type="term" value="P:innate immune response-activating signaling pathway"/>
    <property type="evidence" value="ECO:0007669"/>
    <property type="project" value="UniProtKB-ARBA"/>
</dbReference>
<dbReference type="InterPro" id="IPR058922">
    <property type="entry name" value="WHD_DRP"/>
</dbReference>
<dbReference type="Proteomes" id="UP001054889">
    <property type="component" value="Unassembled WGS sequence"/>
</dbReference>
<gene>
    <name evidence="5" type="primary">gb00303</name>
    <name evidence="5" type="ORF">PR202_gb00303</name>
</gene>
<dbReference type="Gene3D" id="3.80.10.10">
    <property type="entry name" value="Ribonuclease Inhibitor"/>
    <property type="match status" value="1"/>
</dbReference>
<dbReference type="Pfam" id="PF23598">
    <property type="entry name" value="LRR_14"/>
    <property type="match status" value="1"/>
</dbReference>
<reference evidence="5" key="1">
    <citation type="journal article" date="2018" name="DNA Res.">
        <title>Multiple hybrid de novo genome assembly of finger millet, an orphan allotetraploid crop.</title>
        <authorList>
            <person name="Hatakeyama M."/>
            <person name="Aluri S."/>
            <person name="Balachadran M.T."/>
            <person name="Sivarajan S.R."/>
            <person name="Patrignani A."/>
            <person name="Gruter S."/>
            <person name="Poveda L."/>
            <person name="Shimizu-Inatsugi R."/>
            <person name="Baeten J."/>
            <person name="Francoijs K.J."/>
            <person name="Nataraja K.N."/>
            <person name="Reddy Y.A.N."/>
            <person name="Phadnis S."/>
            <person name="Ravikumar R.L."/>
            <person name="Schlapbach R."/>
            <person name="Sreeman S.M."/>
            <person name="Shimizu K.K."/>
        </authorList>
    </citation>
    <scope>NUCLEOTIDE SEQUENCE</scope>
</reference>
<dbReference type="SUPFAM" id="SSF52058">
    <property type="entry name" value="L domain-like"/>
    <property type="match status" value="1"/>
</dbReference>
<dbReference type="PANTHER" id="PTHR23155:SF1046">
    <property type="entry name" value="OS11G0226933 PROTEIN"/>
    <property type="match status" value="1"/>
</dbReference>
<dbReference type="InterPro" id="IPR032675">
    <property type="entry name" value="LRR_dom_sf"/>
</dbReference>
<evidence type="ECO:0000313" key="5">
    <source>
        <dbReference type="EMBL" id="GJN13582.1"/>
    </source>
</evidence>
<evidence type="ECO:0000259" key="4">
    <source>
        <dbReference type="Pfam" id="PF23598"/>
    </source>
</evidence>
<dbReference type="InterPro" id="IPR055414">
    <property type="entry name" value="LRR_R13L4/SHOC2-like"/>
</dbReference>
<dbReference type="GO" id="GO:0009626">
    <property type="term" value="P:plant-type hypersensitive response"/>
    <property type="evidence" value="ECO:0007669"/>
    <property type="project" value="UniProtKB-ARBA"/>
</dbReference>
<dbReference type="AlphaFoldDB" id="A0AAV5DT30"/>
<dbReference type="Gene3D" id="1.10.10.10">
    <property type="entry name" value="Winged helix-like DNA-binding domain superfamily/Winged helix DNA-binding domain"/>
    <property type="match status" value="1"/>
</dbReference>
<dbReference type="GO" id="GO:0042742">
    <property type="term" value="P:defense response to bacterium"/>
    <property type="evidence" value="ECO:0007669"/>
    <property type="project" value="UniProtKB-ARBA"/>
</dbReference>
<dbReference type="InterPro" id="IPR044974">
    <property type="entry name" value="Disease_R_plants"/>
</dbReference>
<keyword evidence="1" id="KW-0677">Repeat</keyword>
<feature type="domain" description="Disease resistance R13L4/SHOC-2-like LRR" evidence="4">
    <location>
        <begin position="213"/>
        <end position="536"/>
    </location>
</feature>